<name>W4KB75_HETIT</name>
<dbReference type="HOGENOM" id="CLU_1678127_0_0_1"/>
<dbReference type="InParanoid" id="W4KB75"/>
<dbReference type="GeneID" id="20666221"/>
<dbReference type="KEGG" id="hir:HETIRDRAFT_107191"/>
<protein>
    <submittedName>
        <fullName evidence="1">Uncharacterized protein</fullName>
    </submittedName>
</protein>
<dbReference type="RefSeq" id="XP_009545338.1">
    <property type="nucleotide sequence ID" value="XM_009547043.1"/>
</dbReference>
<gene>
    <name evidence="1" type="ORF">HETIRDRAFT_107191</name>
</gene>
<reference evidence="1 2" key="1">
    <citation type="journal article" date="2012" name="New Phytol.">
        <title>Insight into trade-off between wood decay and parasitism from the genome of a fungal forest pathogen.</title>
        <authorList>
            <person name="Olson A."/>
            <person name="Aerts A."/>
            <person name="Asiegbu F."/>
            <person name="Belbahri L."/>
            <person name="Bouzid O."/>
            <person name="Broberg A."/>
            <person name="Canback B."/>
            <person name="Coutinho P.M."/>
            <person name="Cullen D."/>
            <person name="Dalman K."/>
            <person name="Deflorio G."/>
            <person name="van Diepen L.T."/>
            <person name="Dunand C."/>
            <person name="Duplessis S."/>
            <person name="Durling M."/>
            <person name="Gonthier P."/>
            <person name="Grimwood J."/>
            <person name="Fossdal C.G."/>
            <person name="Hansson D."/>
            <person name="Henrissat B."/>
            <person name="Hietala A."/>
            <person name="Himmelstrand K."/>
            <person name="Hoffmeister D."/>
            <person name="Hogberg N."/>
            <person name="James T.Y."/>
            <person name="Karlsson M."/>
            <person name="Kohler A."/>
            <person name="Kues U."/>
            <person name="Lee Y.H."/>
            <person name="Lin Y.C."/>
            <person name="Lind M."/>
            <person name="Lindquist E."/>
            <person name="Lombard V."/>
            <person name="Lucas S."/>
            <person name="Lunden K."/>
            <person name="Morin E."/>
            <person name="Murat C."/>
            <person name="Park J."/>
            <person name="Raffaello T."/>
            <person name="Rouze P."/>
            <person name="Salamov A."/>
            <person name="Schmutz J."/>
            <person name="Solheim H."/>
            <person name="Stahlberg J."/>
            <person name="Velez H."/>
            <person name="de Vries R.P."/>
            <person name="Wiebenga A."/>
            <person name="Woodward S."/>
            <person name="Yakovlev I."/>
            <person name="Garbelotto M."/>
            <person name="Martin F."/>
            <person name="Grigoriev I.V."/>
            <person name="Stenlid J."/>
        </authorList>
    </citation>
    <scope>NUCLEOTIDE SEQUENCE [LARGE SCALE GENOMIC DNA]</scope>
    <source>
        <strain evidence="1 2">TC 32-1</strain>
    </source>
</reference>
<accession>W4KB75</accession>
<dbReference type="EMBL" id="KI925457">
    <property type="protein sequence ID" value="ETW83053.1"/>
    <property type="molecule type" value="Genomic_DNA"/>
</dbReference>
<proteinExistence type="predicted"/>
<sequence>MSQFHYHAYRLEQHALVGLPQQLRLLGLAAADAVDDFRVKQPRRRRRARAPGSAYRAHIVTALSSPMAIYTSFDTDAFLERCDPRNRRTCARDGDSDAKLAAHPWIMMPTDGAAVGRIRHRIPAPGPSHTLGSCFPAQTGRCSHHIEIDAITGGGIT</sequence>
<evidence type="ECO:0000313" key="1">
    <source>
        <dbReference type="EMBL" id="ETW83053.1"/>
    </source>
</evidence>
<evidence type="ECO:0000313" key="2">
    <source>
        <dbReference type="Proteomes" id="UP000030671"/>
    </source>
</evidence>
<dbReference type="AlphaFoldDB" id="W4KB75"/>
<dbReference type="Proteomes" id="UP000030671">
    <property type="component" value="Unassembled WGS sequence"/>
</dbReference>
<keyword evidence="2" id="KW-1185">Reference proteome</keyword>
<organism evidence="1 2">
    <name type="scientific">Heterobasidion irregulare (strain TC 32-1)</name>
    <dbReference type="NCBI Taxonomy" id="747525"/>
    <lineage>
        <taxon>Eukaryota</taxon>
        <taxon>Fungi</taxon>
        <taxon>Dikarya</taxon>
        <taxon>Basidiomycota</taxon>
        <taxon>Agaricomycotina</taxon>
        <taxon>Agaricomycetes</taxon>
        <taxon>Russulales</taxon>
        <taxon>Bondarzewiaceae</taxon>
        <taxon>Heterobasidion</taxon>
        <taxon>Heterobasidion annosum species complex</taxon>
    </lineage>
</organism>